<dbReference type="AlphaFoldDB" id="A0AAD6C9T1"/>
<evidence type="ECO:0000313" key="1">
    <source>
        <dbReference type="EMBL" id="KAJ5455554.1"/>
    </source>
</evidence>
<sequence length="196" mass="21380">MTISQELASWFSPSYIELAPVPRVDDIAPSDPKLVFPTNNGKPTIIAFLRHCGCPVAEATFLAMRTAATHHPDINFIAVSHSDQPSTEKWLNALGGADSVTVVVDAERQIYAKWGLGVVSWGHVLSPAGMVNVWKLGREQGIWNRPTESGSRWQSSGYWAVDQGGFVRWGGPACRADDVMNVAEAVKGLEKPRARL</sequence>
<protein>
    <recommendedName>
        <fullName evidence="3">Alkyl hydroperoxide reductase subunit C/ Thiol specific antioxidant domain-containing protein</fullName>
    </recommendedName>
</protein>
<name>A0AAD6C9T1_9EURO</name>
<gene>
    <name evidence="1" type="ORF">N7458_003818</name>
</gene>
<dbReference type="SUPFAM" id="SSF52833">
    <property type="entry name" value="Thioredoxin-like"/>
    <property type="match status" value="1"/>
</dbReference>
<dbReference type="Pfam" id="PF13911">
    <property type="entry name" value="AhpC-TSA_2"/>
    <property type="match status" value="1"/>
</dbReference>
<dbReference type="GeneID" id="81597443"/>
<keyword evidence="2" id="KW-1185">Reference proteome</keyword>
<evidence type="ECO:0008006" key="3">
    <source>
        <dbReference type="Google" id="ProtNLM"/>
    </source>
</evidence>
<dbReference type="InterPro" id="IPR036249">
    <property type="entry name" value="Thioredoxin-like_sf"/>
</dbReference>
<dbReference type="Gene3D" id="3.40.30.10">
    <property type="entry name" value="Glutaredoxin"/>
    <property type="match status" value="1"/>
</dbReference>
<dbReference type="InterPro" id="IPR032801">
    <property type="entry name" value="PXL2A/B/C"/>
</dbReference>
<reference evidence="1" key="2">
    <citation type="journal article" date="2023" name="IMA Fungus">
        <title>Comparative genomic study of the Penicillium genus elucidates a diverse pangenome and 15 lateral gene transfer events.</title>
        <authorList>
            <person name="Petersen C."/>
            <person name="Sorensen T."/>
            <person name="Nielsen M.R."/>
            <person name="Sondergaard T.E."/>
            <person name="Sorensen J.L."/>
            <person name="Fitzpatrick D.A."/>
            <person name="Frisvad J.C."/>
            <person name="Nielsen K.L."/>
        </authorList>
    </citation>
    <scope>NUCLEOTIDE SEQUENCE</scope>
    <source>
        <strain evidence="1">IBT 16125</strain>
    </source>
</reference>
<dbReference type="Proteomes" id="UP001213681">
    <property type="component" value="Unassembled WGS sequence"/>
</dbReference>
<accession>A0AAD6C9T1</accession>
<dbReference type="RefSeq" id="XP_056767927.1">
    <property type="nucleotide sequence ID" value="XM_056907200.1"/>
</dbReference>
<dbReference type="PANTHER" id="PTHR42336">
    <property type="entry name" value="THIOREDOXIN DOMAIN-CONTAINING PROTEIN-RELATED"/>
    <property type="match status" value="1"/>
</dbReference>
<organism evidence="1 2">
    <name type="scientific">Penicillium daleae</name>
    <dbReference type="NCBI Taxonomy" id="63821"/>
    <lineage>
        <taxon>Eukaryota</taxon>
        <taxon>Fungi</taxon>
        <taxon>Dikarya</taxon>
        <taxon>Ascomycota</taxon>
        <taxon>Pezizomycotina</taxon>
        <taxon>Eurotiomycetes</taxon>
        <taxon>Eurotiomycetidae</taxon>
        <taxon>Eurotiales</taxon>
        <taxon>Aspergillaceae</taxon>
        <taxon>Penicillium</taxon>
    </lineage>
</organism>
<reference evidence="1" key="1">
    <citation type="submission" date="2022-12" db="EMBL/GenBank/DDBJ databases">
        <authorList>
            <person name="Petersen C."/>
        </authorList>
    </citation>
    <scope>NUCLEOTIDE SEQUENCE</scope>
    <source>
        <strain evidence="1">IBT 16125</strain>
    </source>
</reference>
<proteinExistence type="predicted"/>
<dbReference type="EMBL" id="JAPVEA010000004">
    <property type="protein sequence ID" value="KAJ5455554.1"/>
    <property type="molecule type" value="Genomic_DNA"/>
</dbReference>
<evidence type="ECO:0000313" key="2">
    <source>
        <dbReference type="Proteomes" id="UP001213681"/>
    </source>
</evidence>
<dbReference type="PANTHER" id="PTHR42336:SF1">
    <property type="entry name" value="ALKYL HYDROPEROXIDE REDUCTASE SUBUNIT C_ THIOL SPECIFIC ANTIOXIDANT DOMAIN-CONTAINING PROTEIN"/>
    <property type="match status" value="1"/>
</dbReference>
<comment type="caution">
    <text evidence="1">The sequence shown here is derived from an EMBL/GenBank/DDBJ whole genome shotgun (WGS) entry which is preliminary data.</text>
</comment>